<gene>
    <name evidence="3" type="ORF">EV147_4027</name>
</gene>
<dbReference type="CDD" id="cd13578">
    <property type="entry name" value="PBP2_Bug27"/>
    <property type="match status" value="1"/>
</dbReference>
<feature type="chain" id="PRO_5020802947" evidence="2">
    <location>
        <begin position="28"/>
        <end position="327"/>
    </location>
</feature>
<comment type="caution">
    <text evidence="3">The sequence shown here is derived from an EMBL/GenBank/DDBJ whole genome shotgun (WGS) entry which is preliminary data.</text>
</comment>
<name>A0A4Q7RPK0_9BURK</name>
<keyword evidence="3" id="KW-0675">Receptor</keyword>
<protein>
    <submittedName>
        <fullName evidence="3">Tripartite-type tricarboxylate transporter receptor subunit TctC</fullName>
    </submittedName>
</protein>
<sequence length="327" mass="34359">MNCKMYLVTALAAATLACALTPVAAAAAEAYPCPTLRLVSPYPPGGTTDILARIVSPGLSKRLGVTVIVDNKGGASSNIGTEFVSRAKPDGCTALLGNNTGIVINRNLYKLKLDPTQALAPVREVASVPLVLYVNASLPVKTVGQLVDMTKAAPGKYSYASGGSGSPQHLAGEMLKLERQLDMVHVPYRGQGPALSDVIAGQVPIAFETTTAIAPHIKSGKLRVLATTGAKRSKTLPDVPTLQESGFPGFVIENWYGLFVPAETPAPLIQRLNAELNAVLTEPDIASKLSDLGSGDVHGTPAQFRAFITKEMPYWESLVKRSGATVD</sequence>
<evidence type="ECO:0000256" key="2">
    <source>
        <dbReference type="SAM" id="SignalP"/>
    </source>
</evidence>
<dbReference type="InterPro" id="IPR042100">
    <property type="entry name" value="Bug_dom1"/>
</dbReference>
<comment type="similarity">
    <text evidence="1">Belongs to the UPF0065 (bug) family.</text>
</comment>
<evidence type="ECO:0000256" key="1">
    <source>
        <dbReference type="ARBA" id="ARBA00006987"/>
    </source>
</evidence>
<dbReference type="InterPro" id="IPR005064">
    <property type="entry name" value="BUG"/>
</dbReference>
<dbReference type="PIRSF" id="PIRSF017082">
    <property type="entry name" value="YflP"/>
    <property type="match status" value="1"/>
</dbReference>
<proteinExistence type="inferred from homology"/>
<dbReference type="PANTHER" id="PTHR42928:SF5">
    <property type="entry name" value="BLR1237 PROTEIN"/>
    <property type="match status" value="1"/>
</dbReference>
<organism evidence="3 4">
    <name type="scientific">Cupriavidus agavae</name>
    <dbReference type="NCBI Taxonomy" id="1001822"/>
    <lineage>
        <taxon>Bacteria</taxon>
        <taxon>Pseudomonadati</taxon>
        <taxon>Pseudomonadota</taxon>
        <taxon>Betaproteobacteria</taxon>
        <taxon>Burkholderiales</taxon>
        <taxon>Burkholderiaceae</taxon>
        <taxon>Cupriavidus</taxon>
    </lineage>
</organism>
<dbReference type="PROSITE" id="PS51257">
    <property type="entry name" value="PROKAR_LIPOPROTEIN"/>
    <property type="match status" value="1"/>
</dbReference>
<feature type="signal peptide" evidence="2">
    <location>
        <begin position="1"/>
        <end position="27"/>
    </location>
</feature>
<dbReference type="SUPFAM" id="SSF53850">
    <property type="entry name" value="Periplasmic binding protein-like II"/>
    <property type="match status" value="1"/>
</dbReference>
<evidence type="ECO:0000313" key="3">
    <source>
        <dbReference type="EMBL" id="RZT35561.1"/>
    </source>
</evidence>
<dbReference type="AlphaFoldDB" id="A0A4Q7RPK0"/>
<dbReference type="Pfam" id="PF03401">
    <property type="entry name" value="TctC"/>
    <property type="match status" value="1"/>
</dbReference>
<dbReference type="Proteomes" id="UP000291078">
    <property type="component" value="Unassembled WGS sequence"/>
</dbReference>
<dbReference type="EMBL" id="SGXM01000006">
    <property type="protein sequence ID" value="RZT35561.1"/>
    <property type="molecule type" value="Genomic_DNA"/>
</dbReference>
<reference evidence="3 4" key="1">
    <citation type="journal article" date="2015" name="Stand. Genomic Sci.">
        <title>Genomic Encyclopedia of Bacterial and Archaeal Type Strains, Phase III: the genomes of soil and plant-associated and newly described type strains.</title>
        <authorList>
            <person name="Whitman W.B."/>
            <person name="Woyke T."/>
            <person name="Klenk H.P."/>
            <person name="Zhou Y."/>
            <person name="Lilburn T.G."/>
            <person name="Beck B.J."/>
            <person name="De Vos P."/>
            <person name="Vandamme P."/>
            <person name="Eisen J.A."/>
            <person name="Garrity G."/>
            <person name="Hugenholtz P."/>
            <person name="Kyrpides N.C."/>
        </authorList>
    </citation>
    <scope>NUCLEOTIDE SEQUENCE [LARGE SCALE GENOMIC DNA]</scope>
    <source>
        <strain evidence="3 4">ASC-9842</strain>
    </source>
</reference>
<keyword evidence="2" id="KW-0732">Signal</keyword>
<dbReference type="Gene3D" id="3.40.190.10">
    <property type="entry name" value="Periplasmic binding protein-like II"/>
    <property type="match status" value="1"/>
</dbReference>
<keyword evidence="4" id="KW-1185">Reference proteome</keyword>
<dbReference type="PANTHER" id="PTHR42928">
    <property type="entry name" value="TRICARBOXYLATE-BINDING PROTEIN"/>
    <property type="match status" value="1"/>
</dbReference>
<evidence type="ECO:0000313" key="4">
    <source>
        <dbReference type="Proteomes" id="UP000291078"/>
    </source>
</evidence>
<dbReference type="RefSeq" id="WP_235844847.1">
    <property type="nucleotide sequence ID" value="NZ_SGXM01000006.1"/>
</dbReference>
<dbReference type="Gene3D" id="3.40.190.150">
    <property type="entry name" value="Bordetella uptake gene, domain 1"/>
    <property type="match status" value="1"/>
</dbReference>
<accession>A0A4Q7RPK0</accession>